<keyword evidence="7 13" id="KW-0573">Peptidoglycan synthesis</keyword>
<dbReference type="InterPro" id="IPR036968">
    <property type="entry name" value="Enolpyruvate_Tfrase_sf"/>
</dbReference>
<evidence type="ECO:0000256" key="6">
    <source>
        <dbReference type="ARBA" id="ARBA00022960"/>
    </source>
</evidence>
<dbReference type="GO" id="GO:0019277">
    <property type="term" value="P:UDP-N-acetylgalactosamine biosynthetic process"/>
    <property type="evidence" value="ECO:0007669"/>
    <property type="project" value="InterPro"/>
</dbReference>
<proteinExistence type="inferred from homology"/>
<dbReference type="EC" id="2.5.1.7" evidence="13"/>
<dbReference type="NCBIfam" id="NF006873">
    <property type="entry name" value="PRK09369.1"/>
    <property type="match status" value="1"/>
</dbReference>
<comment type="caution">
    <text evidence="15">The sequence shown here is derived from an EMBL/GenBank/DDBJ whole genome shotgun (WGS) entry which is preliminary data.</text>
</comment>
<dbReference type="GO" id="GO:0005737">
    <property type="term" value="C:cytoplasm"/>
    <property type="evidence" value="ECO:0007669"/>
    <property type="project" value="UniProtKB-SubCell"/>
</dbReference>
<evidence type="ECO:0000313" key="16">
    <source>
        <dbReference type="Proteomes" id="UP000321192"/>
    </source>
</evidence>
<dbReference type="GO" id="GO:0008760">
    <property type="term" value="F:UDP-N-acetylglucosamine 1-carboxyvinyltransferase activity"/>
    <property type="evidence" value="ECO:0007669"/>
    <property type="project" value="UniProtKB-UniRule"/>
</dbReference>
<dbReference type="NCBIfam" id="TIGR01072">
    <property type="entry name" value="murA"/>
    <property type="match status" value="1"/>
</dbReference>
<dbReference type="CDD" id="cd01555">
    <property type="entry name" value="UdpNAET"/>
    <property type="match status" value="1"/>
</dbReference>
<keyword evidence="3 13" id="KW-0963">Cytoplasm</keyword>
<comment type="pathway">
    <text evidence="2 13">Cell wall biogenesis; peptidoglycan biosynthesis.</text>
</comment>
<evidence type="ECO:0000256" key="8">
    <source>
        <dbReference type="ARBA" id="ARBA00023306"/>
    </source>
</evidence>
<dbReference type="AlphaFoldDB" id="A0A5C7T6X8"/>
<feature type="binding site" evidence="13">
    <location>
        <position position="92"/>
    </location>
    <ligand>
        <name>UDP-N-acetyl-alpha-D-glucosamine</name>
        <dbReference type="ChEBI" id="CHEBI:57705"/>
    </ligand>
</feature>
<comment type="caution">
    <text evidence="13">Lacks conserved residue(s) required for the propagation of feature annotation.</text>
</comment>
<comment type="similarity">
    <text evidence="11 13">Belongs to the EPSP synthase family. MurA subfamily.</text>
</comment>
<feature type="active site" description="Proton donor" evidence="13">
    <location>
        <position position="116"/>
    </location>
</feature>
<dbReference type="FunFam" id="3.65.10.10:FF:000001">
    <property type="entry name" value="UDP-N-acetylglucosamine 1-carboxyvinyltransferase"/>
    <property type="match status" value="1"/>
</dbReference>
<gene>
    <name evidence="13 15" type="primary">murA</name>
    <name evidence="15" type="ORF">E6Q80_01445</name>
</gene>
<dbReference type="GO" id="GO:0051301">
    <property type="term" value="P:cell division"/>
    <property type="evidence" value="ECO:0007669"/>
    <property type="project" value="UniProtKB-KW"/>
</dbReference>
<keyword evidence="6 13" id="KW-0133">Cell shape</keyword>
<evidence type="ECO:0000256" key="7">
    <source>
        <dbReference type="ARBA" id="ARBA00022984"/>
    </source>
</evidence>
<evidence type="ECO:0000256" key="12">
    <source>
        <dbReference type="ARBA" id="ARBA00047527"/>
    </source>
</evidence>
<sequence length="416" mass="43997">MDRLLIEGGARLAGEIAISGAKNAALPILCAALLTAEPVTFTNVPRLNDIDTLLALLAQMGVRVKREADVVMLDASALDNPVAPYEMVKTMRASILVLGPLVARCGEARVSLPGGCAIGARPVDQHIKGLQAMGAAVGVEHGYVHATVPRLRGARLFTDMVTVTGTENLMMAAALADGETVIENAAREPEVVDLANCLVAMGAQISGAGSDVIRIRGVERLHGATHRIMPDRIETGTYLCAAAVTGGSVRLTGTSSCYLDAVIDKLMDAGCEVVSERDAIRLTAPARLNAVSLRTAPYPAFPTDMQAQFMALNAVAKGVAMIRETIFENRFMHAVELQRLGADIRIDGNTAVVQGVDRLQGATVMATDLRASASLVVAGLVAEGDTTIERIYHLDRGYERLEEKLAALGARVRRLG</sequence>
<accession>A0A5C7T6X8</accession>
<dbReference type="GO" id="GO:0008360">
    <property type="term" value="P:regulation of cell shape"/>
    <property type="evidence" value="ECO:0007669"/>
    <property type="project" value="UniProtKB-KW"/>
</dbReference>
<feature type="binding site" evidence="13">
    <location>
        <position position="304"/>
    </location>
    <ligand>
        <name>UDP-N-acetyl-alpha-D-glucosamine</name>
        <dbReference type="ChEBI" id="CHEBI:57705"/>
    </ligand>
</feature>
<evidence type="ECO:0000259" key="14">
    <source>
        <dbReference type="Pfam" id="PF00275"/>
    </source>
</evidence>
<dbReference type="InterPro" id="IPR005750">
    <property type="entry name" value="UDP_GlcNAc_COvinyl_MurA"/>
</dbReference>
<name>A0A5C7T6X8_THASP</name>
<dbReference type="InterPro" id="IPR050068">
    <property type="entry name" value="MurA_subfamily"/>
</dbReference>
<dbReference type="Gene3D" id="3.65.10.10">
    <property type="entry name" value="Enolpyruvate transferase domain"/>
    <property type="match status" value="2"/>
</dbReference>
<organism evidence="15 16">
    <name type="scientific">Thauera aminoaromatica</name>
    <dbReference type="NCBI Taxonomy" id="164330"/>
    <lineage>
        <taxon>Bacteria</taxon>
        <taxon>Pseudomonadati</taxon>
        <taxon>Pseudomonadota</taxon>
        <taxon>Betaproteobacteria</taxon>
        <taxon>Rhodocyclales</taxon>
        <taxon>Zoogloeaceae</taxon>
        <taxon>Thauera</taxon>
    </lineage>
</organism>
<keyword evidence="10 13" id="KW-0670">Pyruvate</keyword>
<comment type="subcellular location">
    <subcellularLocation>
        <location evidence="1 13">Cytoplasm</location>
    </subcellularLocation>
</comment>
<evidence type="ECO:0000256" key="5">
    <source>
        <dbReference type="ARBA" id="ARBA00022679"/>
    </source>
</evidence>
<feature type="binding site" evidence="13">
    <location>
        <begin position="22"/>
        <end position="23"/>
    </location>
    <ligand>
        <name>phosphoenolpyruvate</name>
        <dbReference type="ChEBI" id="CHEBI:58702"/>
    </ligand>
</feature>
<evidence type="ECO:0000256" key="1">
    <source>
        <dbReference type="ARBA" id="ARBA00004496"/>
    </source>
</evidence>
<dbReference type="GO" id="GO:0071555">
    <property type="term" value="P:cell wall organization"/>
    <property type="evidence" value="ECO:0007669"/>
    <property type="project" value="UniProtKB-KW"/>
</dbReference>
<dbReference type="SUPFAM" id="SSF55205">
    <property type="entry name" value="EPT/RTPC-like"/>
    <property type="match status" value="1"/>
</dbReference>
<comment type="catalytic activity">
    <reaction evidence="12 13">
        <text>phosphoenolpyruvate + UDP-N-acetyl-alpha-D-glucosamine = UDP-N-acetyl-3-O-(1-carboxyvinyl)-alpha-D-glucosamine + phosphate</text>
        <dbReference type="Rhea" id="RHEA:18681"/>
        <dbReference type="ChEBI" id="CHEBI:43474"/>
        <dbReference type="ChEBI" id="CHEBI:57705"/>
        <dbReference type="ChEBI" id="CHEBI:58702"/>
        <dbReference type="ChEBI" id="CHEBI:68483"/>
        <dbReference type="EC" id="2.5.1.7"/>
    </reaction>
</comment>
<dbReference type="GO" id="GO:0009252">
    <property type="term" value="P:peptidoglycan biosynthetic process"/>
    <property type="evidence" value="ECO:0007669"/>
    <property type="project" value="UniProtKB-UniRule"/>
</dbReference>
<dbReference type="InterPro" id="IPR001986">
    <property type="entry name" value="Enolpyruvate_Tfrase_dom"/>
</dbReference>
<protein>
    <recommendedName>
        <fullName evidence="13">UDP-N-acetylglucosamine 1-carboxyvinyltransferase</fullName>
        <ecNumber evidence="13">2.5.1.7</ecNumber>
    </recommendedName>
    <alternativeName>
        <fullName evidence="13">Enoylpyruvate transferase</fullName>
    </alternativeName>
    <alternativeName>
        <fullName evidence="13">UDP-N-acetylglucosamine enolpyruvyl transferase</fullName>
        <shortName evidence="13">EPT</shortName>
    </alternativeName>
</protein>
<feature type="modified residue" description="2-(S-cysteinyl)pyruvic acid O-phosphothioketal" evidence="13">
    <location>
        <position position="116"/>
    </location>
</feature>
<dbReference type="RefSeq" id="WP_276656508.1">
    <property type="nucleotide sequence ID" value="NZ_SSFD01000023.1"/>
</dbReference>
<evidence type="ECO:0000256" key="9">
    <source>
        <dbReference type="ARBA" id="ARBA00023316"/>
    </source>
</evidence>
<feature type="binding site" evidence="13">
    <location>
        <begin position="121"/>
        <end position="125"/>
    </location>
    <ligand>
        <name>UDP-N-acetyl-alpha-D-glucosamine</name>
        <dbReference type="ChEBI" id="CHEBI:57705"/>
    </ligand>
</feature>
<reference evidence="15 16" key="1">
    <citation type="submission" date="2018-09" db="EMBL/GenBank/DDBJ databases">
        <title>Metagenome Assembled Genomes from an Advanced Water Purification Facility.</title>
        <authorList>
            <person name="Stamps B.W."/>
            <person name="Spear J.R."/>
        </authorList>
    </citation>
    <scope>NUCLEOTIDE SEQUENCE [LARGE SCALE GENOMIC DNA]</scope>
    <source>
        <strain evidence="15">Bin_27_1</strain>
    </source>
</reference>
<comment type="function">
    <text evidence="13">Cell wall formation. Adds enolpyruvyl to UDP-N-acetylglucosamine.</text>
</comment>
<evidence type="ECO:0000256" key="4">
    <source>
        <dbReference type="ARBA" id="ARBA00022618"/>
    </source>
</evidence>
<evidence type="ECO:0000256" key="11">
    <source>
        <dbReference type="ARBA" id="ARBA00038367"/>
    </source>
</evidence>
<dbReference type="Proteomes" id="UP000321192">
    <property type="component" value="Unassembled WGS sequence"/>
</dbReference>
<dbReference type="Pfam" id="PF00275">
    <property type="entry name" value="EPSP_synthase"/>
    <property type="match status" value="1"/>
</dbReference>
<evidence type="ECO:0000313" key="15">
    <source>
        <dbReference type="EMBL" id="TXH91958.1"/>
    </source>
</evidence>
<keyword evidence="4 13" id="KW-0132">Cell division</keyword>
<dbReference type="UniPathway" id="UPA00219"/>
<dbReference type="PANTHER" id="PTHR43783">
    <property type="entry name" value="UDP-N-ACETYLGLUCOSAMINE 1-CARBOXYVINYLTRANSFERASE"/>
    <property type="match status" value="1"/>
</dbReference>
<feature type="domain" description="Enolpyruvate transferase" evidence="14">
    <location>
        <begin position="7"/>
        <end position="405"/>
    </location>
</feature>
<keyword evidence="5 13" id="KW-0808">Transferase</keyword>
<dbReference type="HAMAP" id="MF_00111">
    <property type="entry name" value="MurA"/>
    <property type="match status" value="1"/>
</dbReference>
<evidence type="ECO:0000256" key="3">
    <source>
        <dbReference type="ARBA" id="ARBA00022490"/>
    </source>
</evidence>
<evidence type="ECO:0000256" key="2">
    <source>
        <dbReference type="ARBA" id="ARBA00004752"/>
    </source>
</evidence>
<feature type="binding site" evidence="13">
    <location>
        <position position="326"/>
    </location>
    <ligand>
        <name>UDP-N-acetyl-alpha-D-glucosamine</name>
        <dbReference type="ChEBI" id="CHEBI:57705"/>
    </ligand>
</feature>
<keyword evidence="9 13" id="KW-0961">Cell wall biogenesis/degradation</keyword>
<evidence type="ECO:0000256" key="10">
    <source>
        <dbReference type="ARBA" id="ARBA00023317"/>
    </source>
</evidence>
<evidence type="ECO:0000256" key="13">
    <source>
        <dbReference type="HAMAP-Rule" id="MF_00111"/>
    </source>
</evidence>
<dbReference type="PANTHER" id="PTHR43783:SF1">
    <property type="entry name" value="UDP-N-ACETYLGLUCOSAMINE 1-CARBOXYVINYLTRANSFERASE"/>
    <property type="match status" value="1"/>
</dbReference>
<dbReference type="InterPro" id="IPR013792">
    <property type="entry name" value="RNA3'P_cycl/enolpyr_Trfase_a/b"/>
</dbReference>
<dbReference type="EMBL" id="SSFD01000023">
    <property type="protein sequence ID" value="TXH91958.1"/>
    <property type="molecule type" value="Genomic_DNA"/>
</dbReference>
<keyword evidence="8 13" id="KW-0131">Cell cycle</keyword>